<dbReference type="InterPro" id="IPR035973">
    <property type="entry name" value="Cyt_c_oxidase_su3-like_sf"/>
</dbReference>
<evidence type="ECO:0000256" key="2">
    <source>
        <dbReference type="ARBA" id="ARBA00004651"/>
    </source>
</evidence>
<comment type="similarity">
    <text evidence="3 9">Belongs to the cytochrome c oxidase subunit 3 family.</text>
</comment>
<keyword evidence="8 10" id="KW-0472">Membrane</keyword>
<dbReference type="InterPro" id="IPR013833">
    <property type="entry name" value="Cyt_c_oxidase_su3_a-hlx"/>
</dbReference>
<dbReference type="InterPro" id="IPR033946">
    <property type="entry name" value="Ubiquinol_oxase_su3_dom"/>
</dbReference>
<feature type="transmembrane region" description="Helical" evidence="10">
    <location>
        <begin position="67"/>
        <end position="86"/>
    </location>
</feature>
<comment type="subcellular location">
    <subcellularLocation>
        <location evidence="2 9">Cell membrane</location>
        <topology evidence="2 9">Multi-pass membrane protein</topology>
    </subcellularLocation>
</comment>
<dbReference type="Proteomes" id="UP000242662">
    <property type="component" value="Unassembled WGS sequence"/>
</dbReference>
<dbReference type="AlphaFoldDB" id="A0A1G6HC13"/>
<dbReference type="EC" id="1.10.3.-" evidence="10"/>
<keyword evidence="4 10" id="KW-1003">Cell membrane</keyword>
<dbReference type="SUPFAM" id="SSF81452">
    <property type="entry name" value="Cytochrome c oxidase subunit III-like"/>
    <property type="match status" value="1"/>
</dbReference>
<evidence type="ECO:0000256" key="9">
    <source>
        <dbReference type="RuleBase" id="RU003376"/>
    </source>
</evidence>
<keyword evidence="13" id="KW-1185">Reference proteome</keyword>
<dbReference type="RefSeq" id="WP_090775019.1">
    <property type="nucleotide sequence ID" value="NZ_FMYM01000003.1"/>
</dbReference>
<evidence type="ECO:0000256" key="10">
    <source>
        <dbReference type="RuleBase" id="RU367152"/>
    </source>
</evidence>
<dbReference type="NCBIfam" id="TIGR02897">
    <property type="entry name" value="QoxC"/>
    <property type="match status" value="1"/>
</dbReference>
<accession>A0A1G6HC13</accession>
<comment type="function">
    <text evidence="10">Catalyzes quinol oxidation with the concomitant reduction of oxygen to water.</text>
</comment>
<feature type="domain" description="Heme-copper oxidase subunit III family profile" evidence="11">
    <location>
        <begin position="1"/>
        <end position="202"/>
    </location>
</feature>
<evidence type="ECO:0000256" key="6">
    <source>
        <dbReference type="ARBA" id="ARBA00022989"/>
    </source>
</evidence>
<evidence type="ECO:0000256" key="7">
    <source>
        <dbReference type="ARBA" id="ARBA00023002"/>
    </source>
</evidence>
<dbReference type="GO" id="GO:0042773">
    <property type="term" value="P:ATP synthesis coupled electron transport"/>
    <property type="evidence" value="ECO:0007669"/>
    <property type="project" value="UniProtKB-UniRule"/>
</dbReference>
<dbReference type="PANTHER" id="PTHR11403:SF2">
    <property type="entry name" value="CYTOCHROME BO(3) UBIQUINOL OXIDASE SUBUNIT 3"/>
    <property type="match status" value="1"/>
</dbReference>
<dbReference type="STRING" id="1464122.SAMN05421737_103170"/>
<keyword evidence="6 10" id="KW-1133">Transmembrane helix</keyword>
<evidence type="ECO:0000313" key="12">
    <source>
        <dbReference type="EMBL" id="SDB91809.1"/>
    </source>
</evidence>
<dbReference type="Pfam" id="PF00510">
    <property type="entry name" value="COX3"/>
    <property type="match status" value="1"/>
</dbReference>
<dbReference type="EMBL" id="FMYM01000003">
    <property type="protein sequence ID" value="SDB91809.1"/>
    <property type="molecule type" value="Genomic_DNA"/>
</dbReference>
<dbReference type="PROSITE" id="PS50253">
    <property type="entry name" value="COX3"/>
    <property type="match status" value="1"/>
</dbReference>
<keyword evidence="7 10" id="KW-0560">Oxidoreductase</keyword>
<keyword evidence="5 9" id="KW-0812">Transmembrane</keyword>
<sequence>MGTEEQMNPHMPLEYQSAAGRNNILGFWVFIGAEFALFSTLFASYFALVDRTAGAAATSQELFALDLVLLMTFTLLTSSFTCGIAIYEMRAGRLKRMLIWIGITVALGLGFLGLEIYEFVHYAHEGATLSTSAFWSAFFVLLGTHGLHVTIGIGWMIILAIQLKQRGLTPKTTSKFFIASLYWHFLDVIWVLIFTGVYLLGMEWI</sequence>
<feature type="transmembrane region" description="Helical" evidence="10">
    <location>
        <begin position="181"/>
        <end position="201"/>
    </location>
</feature>
<evidence type="ECO:0000256" key="1">
    <source>
        <dbReference type="ARBA" id="ARBA00000725"/>
    </source>
</evidence>
<dbReference type="GO" id="GO:0016491">
    <property type="term" value="F:oxidoreductase activity"/>
    <property type="evidence" value="ECO:0007669"/>
    <property type="project" value="UniProtKB-KW"/>
</dbReference>
<evidence type="ECO:0000259" key="11">
    <source>
        <dbReference type="PROSITE" id="PS50253"/>
    </source>
</evidence>
<dbReference type="GO" id="GO:0005886">
    <property type="term" value="C:plasma membrane"/>
    <property type="evidence" value="ECO:0007669"/>
    <property type="project" value="UniProtKB-SubCell"/>
</dbReference>
<dbReference type="GO" id="GO:0004129">
    <property type="term" value="F:cytochrome-c oxidase activity"/>
    <property type="evidence" value="ECO:0007669"/>
    <property type="project" value="UniProtKB-UniRule"/>
</dbReference>
<dbReference type="GO" id="GO:0019646">
    <property type="term" value="P:aerobic electron transport chain"/>
    <property type="evidence" value="ECO:0007669"/>
    <property type="project" value="UniProtKB-UniRule"/>
</dbReference>
<gene>
    <name evidence="12" type="ORF">SAMN05421737_103170</name>
</gene>
<feature type="transmembrane region" description="Helical" evidence="10">
    <location>
        <begin position="137"/>
        <end position="161"/>
    </location>
</feature>
<dbReference type="Gene3D" id="1.20.120.80">
    <property type="entry name" value="Cytochrome c oxidase, subunit III, four-helix bundle"/>
    <property type="match status" value="1"/>
</dbReference>
<dbReference type="PANTHER" id="PTHR11403">
    <property type="entry name" value="CYTOCHROME C OXIDASE SUBUNIT III"/>
    <property type="match status" value="1"/>
</dbReference>
<proteinExistence type="inferred from homology"/>
<protein>
    <recommendedName>
        <fullName evidence="10">Quinol oxidase subunit 3</fullName>
        <ecNumber evidence="10">1.10.3.-</ecNumber>
    </recommendedName>
</protein>
<name>A0A1G6HC13_9BACI</name>
<dbReference type="InterPro" id="IPR024791">
    <property type="entry name" value="Cyt_c/ubiquinol_Oxase_su3"/>
</dbReference>
<evidence type="ECO:0000256" key="5">
    <source>
        <dbReference type="ARBA" id="ARBA00022692"/>
    </source>
</evidence>
<dbReference type="FunFam" id="1.20.120.80:FF:000001">
    <property type="entry name" value="Cytochrome (Ubi)quinol oxidase subunit III"/>
    <property type="match status" value="1"/>
</dbReference>
<feature type="transmembrane region" description="Helical" evidence="10">
    <location>
        <begin position="25"/>
        <end position="47"/>
    </location>
</feature>
<feature type="transmembrane region" description="Helical" evidence="10">
    <location>
        <begin position="98"/>
        <end position="117"/>
    </location>
</feature>
<dbReference type="InterPro" id="IPR014246">
    <property type="entry name" value="QoxC"/>
</dbReference>
<comment type="catalytic activity">
    <reaction evidence="1 10">
        <text>2 a quinol + O2 = 2 a quinone + 2 H2O</text>
        <dbReference type="Rhea" id="RHEA:55376"/>
        <dbReference type="ChEBI" id="CHEBI:15377"/>
        <dbReference type="ChEBI" id="CHEBI:15379"/>
        <dbReference type="ChEBI" id="CHEBI:24646"/>
        <dbReference type="ChEBI" id="CHEBI:132124"/>
    </reaction>
</comment>
<reference evidence="13" key="1">
    <citation type="submission" date="2016-09" db="EMBL/GenBank/DDBJ databases">
        <authorList>
            <person name="Varghese N."/>
            <person name="Submissions S."/>
        </authorList>
    </citation>
    <scope>NUCLEOTIDE SEQUENCE [LARGE SCALE GENOMIC DNA]</scope>
    <source>
        <strain evidence="13">25nlg</strain>
    </source>
</reference>
<evidence type="ECO:0000313" key="13">
    <source>
        <dbReference type="Proteomes" id="UP000242662"/>
    </source>
</evidence>
<evidence type="ECO:0000256" key="4">
    <source>
        <dbReference type="ARBA" id="ARBA00022475"/>
    </source>
</evidence>
<organism evidence="12 13">
    <name type="scientific">Shouchella lonarensis</name>
    <dbReference type="NCBI Taxonomy" id="1464122"/>
    <lineage>
        <taxon>Bacteria</taxon>
        <taxon>Bacillati</taxon>
        <taxon>Bacillota</taxon>
        <taxon>Bacilli</taxon>
        <taxon>Bacillales</taxon>
        <taxon>Bacillaceae</taxon>
        <taxon>Shouchella</taxon>
    </lineage>
</organism>
<dbReference type="InterPro" id="IPR000298">
    <property type="entry name" value="Cyt_c_oxidase-like_su3"/>
</dbReference>
<dbReference type="OrthoDB" id="9810850at2"/>
<evidence type="ECO:0000256" key="8">
    <source>
        <dbReference type="ARBA" id="ARBA00023136"/>
    </source>
</evidence>
<dbReference type="CDD" id="cd02863">
    <property type="entry name" value="Ubiquinol_oxidase_III"/>
    <property type="match status" value="1"/>
</dbReference>
<evidence type="ECO:0000256" key="3">
    <source>
        <dbReference type="ARBA" id="ARBA00010581"/>
    </source>
</evidence>